<dbReference type="EMBL" id="CM042017">
    <property type="protein sequence ID" value="KAI3691061.1"/>
    <property type="molecule type" value="Genomic_DNA"/>
</dbReference>
<protein>
    <submittedName>
        <fullName evidence="1">Uncharacterized protein</fullName>
    </submittedName>
</protein>
<proteinExistence type="predicted"/>
<accession>A0ACB8Z131</accession>
<dbReference type="Proteomes" id="UP001055811">
    <property type="component" value="Linkage Group LG09"/>
</dbReference>
<reference evidence="2" key="1">
    <citation type="journal article" date="2022" name="Mol. Ecol. Resour.">
        <title>The genomes of chicory, endive, great burdock and yacon provide insights into Asteraceae palaeo-polyploidization history and plant inulin production.</title>
        <authorList>
            <person name="Fan W."/>
            <person name="Wang S."/>
            <person name="Wang H."/>
            <person name="Wang A."/>
            <person name="Jiang F."/>
            <person name="Liu H."/>
            <person name="Zhao H."/>
            <person name="Xu D."/>
            <person name="Zhang Y."/>
        </authorList>
    </citation>
    <scope>NUCLEOTIDE SEQUENCE [LARGE SCALE GENOMIC DNA]</scope>
    <source>
        <strain evidence="2">cv. Punajuju</strain>
    </source>
</reference>
<evidence type="ECO:0000313" key="1">
    <source>
        <dbReference type="EMBL" id="KAI3691061.1"/>
    </source>
</evidence>
<evidence type="ECO:0000313" key="2">
    <source>
        <dbReference type="Proteomes" id="UP001055811"/>
    </source>
</evidence>
<comment type="caution">
    <text evidence="1">The sequence shown here is derived from an EMBL/GenBank/DDBJ whole genome shotgun (WGS) entry which is preliminary data.</text>
</comment>
<name>A0ACB8Z131_CICIN</name>
<gene>
    <name evidence="1" type="ORF">L2E82_49276</name>
</gene>
<sequence length="183" mass="22014">MVVFQNCPEFLVYSELVDRKLPYIHATTRVKPEWLARYSAYLCSFSTPLTEPKPYYDSQTHKVYNLMHTSFGDRLWELPLHSLVVKEERVGMTVFCYSLLDGILLSCLKRLRKRNIQSCDMLKKVWGENRRMLYSELLPWFREGFENDFEDLWETMQWEVRLDPEARFAKALKKDKIRRKKVC</sequence>
<organism evidence="1 2">
    <name type="scientific">Cichorium intybus</name>
    <name type="common">Chicory</name>
    <dbReference type="NCBI Taxonomy" id="13427"/>
    <lineage>
        <taxon>Eukaryota</taxon>
        <taxon>Viridiplantae</taxon>
        <taxon>Streptophyta</taxon>
        <taxon>Embryophyta</taxon>
        <taxon>Tracheophyta</taxon>
        <taxon>Spermatophyta</taxon>
        <taxon>Magnoliopsida</taxon>
        <taxon>eudicotyledons</taxon>
        <taxon>Gunneridae</taxon>
        <taxon>Pentapetalae</taxon>
        <taxon>asterids</taxon>
        <taxon>campanulids</taxon>
        <taxon>Asterales</taxon>
        <taxon>Asteraceae</taxon>
        <taxon>Cichorioideae</taxon>
        <taxon>Cichorieae</taxon>
        <taxon>Cichoriinae</taxon>
        <taxon>Cichorium</taxon>
    </lineage>
</organism>
<reference evidence="1 2" key="2">
    <citation type="journal article" date="2022" name="Mol. Ecol. Resour.">
        <title>The genomes of chicory, endive, great burdock and yacon provide insights into Asteraceae paleo-polyploidization history and plant inulin production.</title>
        <authorList>
            <person name="Fan W."/>
            <person name="Wang S."/>
            <person name="Wang H."/>
            <person name="Wang A."/>
            <person name="Jiang F."/>
            <person name="Liu H."/>
            <person name="Zhao H."/>
            <person name="Xu D."/>
            <person name="Zhang Y."/>
        </authorList>
    </citation>
    <scope>NUCLEOTIDE SEQUENCE [LARGE SCALE GENOMIC DNA]</scope>
    <source>
        <strain evidence="2">cv. Punajuju</strain>
        <tissue evidence="1">Leaves</tissue>
    </source>
</reference>
<keyword evidence="2" id="KW-1185">Reference proteome</keyword>